<dbReference type="GO" id="GO:0016746">
    <property type="term" value="F:acyltransferase activity"/>
    <property type="evidence" value="ECO:0007669"/>
    <property type="project" value="UniProtKB-KW"/>
</dbReference>
<gene>
    <name evidence="4" type="ORF">TCM_025013</name>
</gene>
<dbReference type="Gramene" id="EOY09598">
    <property type="protein sequence ID" value="EOY09598"/>
    <property type="gene ID" value="TCM_025013"/>
</dbReference>
<evidence type="ECO:0000313" key="5">
    <source>
        <dbReference type="Proteomes" id="UP000026915"/>
    </source>
</evidence>
<dbReference type="InParanoid" id="A0A061EY46"/>
<keyword evidence="3" id="KW-0012">Acyltransferase</keyword>
<name>A0A061EY46_THECC</name>
<protein>
    <submittedName>
        <fullName evidence="4">HXXXD-type acyl-transferase family protein</fullName>
    </submittedName>
</protein>
<dbReference type="HOGENOM" id="CLU_014546_0_0_1"/>
<dbReference type="InterPro" id="IPR023213">
    <property type="entry name" value="CAT-like_dom_sf"/>
</dbReference>
<dbReference type="eggNOG" id="ENOG502SI0I">
    <property type="taxonomic scope" value="Eukaryota"/>
</dbReference>
<evidence type="ECO:0000256" key="2">
    <source>
        <dbReference type="ARBA" id="ARBA00022679"/>
    </source>
</evidence>
<dbReference type="AlphaFoldDB" id="A0A061EY46"/>
<keyword evidence="2" id="KW-0808">Transferase</keyword>
<evidence type="ECO:0000313" key="4">
    <source>
        <dbReference type="EMBL" id="EOY09598.1"/>
    </source>
</evidence>
<dbReference type="OMA" id="ACKMECE"/>
<dbReference type="PANTHER" id="PTHR31623:SF36">
    <property type="entry name" value="STEMMADENINE O-ACETYLTRANSFERASE-LIKE"/>
    <property type="match status" value="1"/>
</dbReference>
<dbReference type="STRING" id="3641.A0A061EY46"/>
<keyword evidence="5" id="KW-1185">Reference proteome</keyword>
<dbReference type="EMBL" id="CM001883">
    <property type="protein sequence ID" value="EOY09598.1"/>
    <property type="molecule type" value="Genomic_DNA"/>
</dbReference>
<dbReference type="Pfam" id="PF02458">
    <property type="entry name" value="Transferase"/>
    <property type="match status" value="1"/>
</dbReference>
<evidence type="ECO:0000256" key="3">
    <source>
        <dbReference type="ARBA" id="ARBA00023315"/>
    </source>
</evidence>
<sequence>MEFGIVSREIIKPSSPGLHLPKPFQLSFLDQLIPNAAFVPLILFYRIKDNAHFSNLHISAKLKKSLSDTLNSLYPVSGRVKNNLFIDDFEQGVPYIEAHVGSRMSDFLQHPKLELLNQFVPFQPQESNPESIALLAIQLNVFDCGSVALGMVASHKIFDGSTLSLFLKKSSWFNQGKYKMMRFVFDARAIATLKGKAKSENVVNPTRIDAMTGFIWKSILAASKKASVGAYKPSMFVQAVNIREKMMPPLSSNFIGNGFLWASAVCDFANIDAELHEHVILLREAYAKTESFLNVHRGDTRLQGISEYLKSLEEISKENPEDFCFSSWLNFGFGEADFGWGKPVWVGLVGEIGAMVRSSIVFQKADWNAGGIETWITLREKEMEILENDPDFLQYASPNPSIIIPSDCL</sequence>
<evidence type="ECO:0000256" key="1">
    <source>
        <dbReference type="ARBA" id="ARBA00009861"/>
    </source>
</evidence>
<dbReference type="Gene3D" id="3.30.559.10">
    <property type="entry name" value="Chloramphenicol acetyltransferase-like domain"/>
    <property type="match status" value="2"/>
</dbReference>
<accession>A0A061EY46</accession>
<reference evidence="4 5" key="1">
    <citation type="journal article" date="2013" name="Genome Biol.">
        <title>The genome sequence of the most widely cultivated cacao type and its use to identify candidate genes regulating pod color.</title>
        <authorList>
            <person name="Motamayor J.C."/>
            <person name="Mockaitis K."/>
            <person name="Schmutz J."/>
            <person name="Haiminen N."/>
            <person name="Iii D.L."/>
            <person name="Cornejo O."/>
            <person name="Findley S.D."/>
            <person name="Zheng P."/>
            <person name="Utro F."/>
            <person name="Royaert S."/>
            <person name="Saski C."/>
            <person name="Jenkins J."/>
            <person name="Podicheti R."/>
            <person name="Zhao M."/>
            <person name="Scheffler B.E."/>
            <person name="Stack J.C."/>
            <person name="Feltus F.A."/>
            <person name="Mustiga G.M."/>
            <person name="Amores F."/>
            <person name="Phillips W."/>
            <person name="Marelli J.P."/>
            <person name="May G.D."/>
            <person name="Shapiro H."/>
            <person name="Ma J."/>
            <person name="Bustamante C.D."/>
            <person name="Schnell R.J."/>
            <person name="Main D."/>
            <person name="Gilbert D."/>
            <person name="Parida L."/>
            <person name="Kuhn D.N."/>
        </authorList>
    </citation>
    <scope>NUCLEOTIDE SEQUENCE [LARGE SCALE GENOMIC DNA]</scope>
    <source>
        <strain evidence="5">cv. Matina 1-6</strain>
    </source>
</reference>
<comment type="similarity">
    <text evidence="1">Belongs to the plant acyltransferase family.</text>
</comment>
<organism evidence="4 5">
    <name type="scientific">Theobroma cacao</name>
    <name type="common">Cacao</name>
    <name type="synonym">Cocoa</name>
    <dbReference type="NCBI Taxonomy" id="3641"/>
    <lineage>
        <taxon>Eukaryota</taxon>
        <taxon>Viridiplantae</taxon>
        <taxon>Streptophyta</taxon>
        <taxon>Embryophyta</taxon>
        <taxon>Tracheophyta</taxon>
        <taxon>Spermatophyta</taxon>
        <taxon>Magnoliopsida</taxon>
        <taxon>eudicotyledons</taxon>
        <taxon>Gunneridae</taxon>
        <taxon>Pentapetalae</taxon>
        <taxon>rosids</taxon>
        <taxon>malvids</taxon>
        <taxon>Malvales</taxon>
        <taxon>Malvaceae</taxon>
        <taxon>Byttnerioideae</taxon>
        <taxon>Theobroma</taxon>
    </lineage>
</organism>
<dbReference type="PANTHER" id="PTHR31623">
    <property type="entry name" value="F21J9.9"/>
    <property type="match status" value="1"/>
</dbReference>
<proteinExistence type="inferred from homology"/>
<dbReference type="Proteomes" id="UP000026915">
    <property type="component" value="Chromosome 5"/>
</dbReference>